<gene>
    <name evidence="1" type="ORF">CVT25_008484</name>
</gene>
<comment type="caution">
    <text evidence="1">The sequence shown here is derived from an EMBL/GenBank/DDBJ whole genome shotgun (WGS) entry which is preliminary data.</text>
</comment>
<reference evidence="1 2" key="1">
    <citation type="journal article" date="2018" name="Evol. Lett.">
        <title>Horizontal gene cluster transfer increased hallucinogenic mushroom diversity.</title>
        <authorList>
            <person name="Reynolds H.T."/>
            <person name="Vijayakumar V."/>
            <person name="Gluck-Thaler E."/>
            <person name="Korotkin H.B."/>
            <person name="Matheny P.B."/>
            <person name="Slot J.C."/>
        </authorList>
    </citation>
    <scope>NUCLEOTIDE SEQUENCE [LARGE SCALE GENOMIC DNA]</scope>
    <source>
        <strain evidence="1 2">2631</strain>
    </source>
</reference>
<name>A0A409XDI9_PSICY</name>
<organism evidence="1 2">
    <name type="scientific">Psilocybe cyanescens</name>
    <dbReference type="NCBI Taxonomy" id="93625"/>
    <lineage>
        <taxon>Eukaryota</taxon>
        <taxon>Fungi</taxon>
        <taxon>Dikarya</taxon>
        <taxon>Basidiomycota</taxon>
        <taxon>Agaricomycotina</taxon>
        <taxon>Agaricomycetes</taxon>
        <taxon>Agaricomycetidae</taxon>
        <taxon>Agaricales</taxon>
        <taxon>Agaricineae</taxon>
        <taxon>Strophariaceae</taxon>
        <taxon>Psilocybe</taxon>
    </lineage>
</organism>
<dbReference type="EMBL" id="NHYD01002017">
    <property type="protein sequence ID" value="PPQ88820.1"/>
    <property type="molecule type" value="Genomic_DNA"/>
</dbReference>
<dbReference type="AlphaFoldDB" id="A0A409XDI9"/>
<protein>
    <submittedName>
        <fullName evidence="1">Uncharacterized protein</fullName>
    </submittedName>
</protein>
<dbReference type="Proteomes" id="UP000283269">
    <property type="component" value="Unassembled WGS sequence"/>
</dbReference>
<sequence length="133" mass="14525">MKPTPKQQTPPRNDSPMLIHHSLSTSTIRPARLLVARFDPDGQVLGINVDWTLHASHVGSWDIYNNTAPSSPATTATIKDQDIHQDTVLSSITTLLAEAITLIMTTPQMMLASQTTLENPMDTEDHSTGTVKP</sequence>
<accession>A0A409XDI9</accession>
<keyword evidence="2" id="KW-1185">Reference proteome</keyword>
<evidence type="ECO:0000313" key="2">
    <source>
        <dbReference type="Proteomes" id="UP000283269"/>
    </source>
</evidence>
<dbReference type="InParanoid" id="A0A409XDI9"/>
<proteinExistence type="predicted"/>
<evidence type="ECO:0000313" key="1">
    <source>
        <dbReference type="EMBL" id="PPQ88820.1"/>
    </source>
</evidence>